<evidence type="ECO:0000256" key="3">
    <source>
        <dbReference type="SAM" id="MobiDB-lite"/>
    </source>
</evidence>
<accession>A0A8S5P8V6</accession>
<dbReference type="InterPro" id="IPR029063">
    <property type="entry name" value="SAM-dependent_MTases_sf"/>
</dbReference>
<dbReference type="InterPro" id="IPR002941">
    <property type="entry name" value="DNA_methylase_N4/N6"/>
</dbReference>
<feature type="domain" description="DNA methylase N-4/N-6" evidence="4">
    <location>
        <begin position="90"/>
        <end position="305"/>
    </location>
</feature>
<evidence type="ECO:0000256" key="2">
    <source>
        <dbReference type="ARBA" id="ARBA00022679"/>
    </source>
</evidence>
<sequence>MLRDLPEESRRIQGMRNAEGAHANRPAGDAAQGRNLRLPRRGGTLQYGRIYMTLLDYIESAEEPVKRRTRCELYRDNFQNFKGYSIPKAQLVIADIPYNIGADAYASNPTWYVGGDNKNGESGNARKAFFNTDGNFKIAEYMHFCNRLLKKEPKERGKAPAMIVFCAFEQIQTVIEYGQKYGFVKSYPLFFCKNYSAQVLKANMKIVGAMEYAVVLYRDKLPKFNNNGAMIFNWFNWRRDGKEIPSIHPTQKPVNLLKRLIEIFTDACDTVIDPCAGSGSTLRAAAELGRNAYGFEIDRNFYQKARSEMLKGYITN</sequence>
<organism evidence="5">
    <name type="scientific">Siphoviridae sp. ctrvp54</name>
    <dbReference type="NCBI Taxonomy" id="2825690"/>
    <lineage>
        <taxon>Viruses</taxon>
        <taxon>Duplodnaviria</taxon>
        <taxon>Heunggongvirae</taxon>
        <taxon>Uroviricota</taxon>
        <taxon>Caudoviricetes</taxon>
    </lineage>
</organism>
<feature type="region of interest" description="Disordered" evidence="3">
    <location>
        <begin position="15"/>
        <end position="35"/>
    </location>
</feature>
<name>A0A8S5P8V6_9CAUD</name>
<dbReference type="Gene3D" id="3.40.50.150">
    <property type="entry name" value="Vaccinia Virus protein VP39"/>
    <property type="match status" value="1"/>
</dbReference>
<keyword evidence="1 5" id="KW-0489">Methyltransferase</keyword>
<evidence type="ECO:0000256" key="1">
    <source>
        <dbReference type="ARBA" id="ARBA00022603"/>
    </source>
</evidence>
<dbReference type="InterPro" id="IPR001091">
    <property type="entry name" value="RM_Methyltransferase"/>
</dbReference>
<evidence type="ECO:0000313" key="5">
    <source>
        <dbReference type="EMBL" id="DAE02833.1"/>
    </source>
</evidence>
<dbReference type="PRINTS" id="PR00508">
    <property type="entry name" value="S21N4MTFRASE"/>
</dbReference>
<proteinExistence type="predicted"/>
<dbReference type="GO" id="GO:0008170">
    <property type="term" value="F:N-methyltransferase activity"/>
    <property type="evidence" value="ECO:0007669"/>
    <property type="project" value="InterPro"/>
</dbReference>
<keyword evidence="2" id="KW-0808">Transferase</keyword>
<dbReference type="SUPFAM" id="SSF53335">
    <property type="entry name" value="S-adenosyl-L-methionine-dependent methyltransferases"/>
    <property type="match status" value="1"/>
</dbReference>
<reference evidence="5" key="1">
    <citation type="journal article" date="2021" name="Proc. Natl. Acad. Sci. U.S.A.">
        <title>A Catalog of Tens of Thousands of Viruses from Human Metagenomes Reveals Hidden Associations with Chronic Diseases.</title>
        <authorList>
            <person name="Tisza M.J."/>
            <person name="Buck C.B."/>
        </authorList>
    </citation>
    <scope>NUCLEOTIDE SEQUENCE</scope>
    <source>
        <strain evidence="5">Ctrvp54</strain>
    </source>
</reference>
<protein>
    <submittedName>
        <fullName evidence="5">Adenine specific DNA methyltransferase</fullName>
    </submittedName>
</protein>
<dbReference type="GO" id="GO:0032259">
    <property type="term" value="P:methylation"/>
    <property type="evidence" value="ECO:0007669"/>
    <property type="project" value="UniProtKB-KW"/>
</dbReference>
<dbReference type="EMBL" id="BK015354">
    <property type="protein sequence ID" value="DAE02833.1"/>
    <property type="molecule type" value="Genomic_DNA"/>
</dbReference>
<dbReference type="Pfam" id="PF01555">
    <property type="entry name" value="N6_N4_Mtase"/>
    <property type="match status" value="1"/>
</dbReference>
<evidence type="ECO:0000259" key="4">
    <source>
        <dbReference type="Pfam" id="PF01555"/>
    </source>
</evidence>
<dbReference type="GO" id="GO:0003677">
    <property type="term" value="F:DNA binding"/>
    <property type="evidence" value="ECO:0007669"/>
    <property type="project" value="InterPro"/>
</dbReference>